<feature type="compositionally biased region" description="Gly residues" evidence="1">
    <location>
        <begin position="67"/>
        <end position="81"/>
    </location>
</feature>
<sequence>MAAAAPVASPRPPASRLRASELAARLREMLPSLAGYPPLDIDEPDEAEEQSEGEALEGGHRPAPTGQGSGQAYGQGYGHGGPHQQQRRRGAVPLVPGAVPDSSRETHTSMRVPSADELAGGAHGTARAPRVHGQRRAGSARHPAVSGALRRRRLKVAAATVAALVVVGVGGWLVAGGDEGGDAPKGGEHSSSQDSGQ</sequence>
<proteinExistence type="predicted"/>
<keyword evidence="3" id="KW-0418">Kinase</keyword>
<keyword evidence="2" id="KW-0472">Membrane</keyword>
<dbReference type="Proteomes" id="UP000003963">
    <property type="component" value="Unassembled WGS sequence"/>
</dbReference>
<keyword evidence="4" id="KW-1185">Reference proteome</keyword>
<dbReference type="STRING" id="457427.SSOG_05358"/>
<keyword evidence="3" id="KW-0808">Transferase</keyword>
<evidence type="ECO:0000313" key="3">
    <source>
        <dbReference type="EMBL" id="EFL25644.1"/>
    </source>
</evidence>
<feature type="transmembrane region" description="Helical" evidence="2">
    <location>
        <begin position="156"/>
        <end position="175"/>
    </location>
</feature>
<keyword evidence="2" id="KW-0812">Transmembrane</keyword>
<dbReference type="HOGENOM" id="CLU_1383496_0_0_11"/>
<evidence type="ECO:0000256" key="2">
    <source>
        <dbReference type="SAM" id="Phobius"/>
    </source>
</evidence>
<evidence type="ECO:0000313" key="4">
    <source>
        <dbReference type="Proteomes" id="UP000003963"/>
    </source>
</evidence>
<feature type="region of interest" description="Disordered" evidence="1">
    <location>
        <begin position="175"/>
        <end position="197"/>
    </location>
</feature>
<dbReference type="EMBL" id="GG657754">
    <property type="protein sequence ID" value="EFL25644.1"/>
    <property type="molecule type" value="Genomic_DNA"/>
</dbReference>
<protein>
    <submittedName>
        <fullName evidence="3">Serine/threonine-protein kinase PkaB</fullName>
    </submittedName>
</protein>
<accession>D9WKB0</accession>
<feature type="region of interest" description="Disordered" evidence="1">
    <location>
        <begin position="1"/>
        <end position="20"/>
    </location>
</feature>
<name>D9WKB0_9ACTN</name>
<organism evidence="3 4">
    <name type="scientific">Streptomyces himastatinicus ATCC 53653</name>
    <dbReference type="NCBI Taxonomy" id="457427"/>
    <lineage>
        <taxon>Bacteria</taxon>
        <taxon>Bacillati</taxon>
        <taxon>Actinomycetota</taxon>
        <taxon>Actinomycetes</taxon>
        <taxon>Kitasatosporales</taxon>
        <taxon>Streptomycetaceae</taxon>
        <taxon>Streptomyces</taxon>
        <taxon>Streptomyces violaceusniger group</taxon>
    </lineage>
</organism>
<keyword evidence="2" id="KW-1133">Transmembrane helix</keyword>
<feature type="region of interest" description="Disordered" evidence="1">
    <location>
        <begin position="34"/>
        <end position="145"/>
    </location>
</feature>
<gene>
    <name evidence="3" type="ORF">SSOG_05358</name>
</gene>
<dbReference type="GO" id="GO:0016301">
    <property type="term" value="F:kinase activity"/>
    <property type="evidence" value="ECO:0007669"/>
    <property type="project" value="UniProtKB-KW"/>
</dbReference>
<feature type="compositionally biased region" description="Acidic residues" evidence="1">
    <location>
        <begin position="40"/>
        <end position="55"/>
    </location>
</feature>
<feature type="compositionally biased region" description="Basic residues" evidence="1">
    <location>
        <begin position="129"/>
        <end position="139"/>
    </location>
</feature>
<reference evidence="3 4" key="1">
    <citation type="submission" date="2009-02" db="EMBL/GenBank/DDBJ databases">
        <title>Annotation of Streptomyces hygroscopicus strain ATCC 53653.</title>
        <authorList>
            <consortium name="The Broad Institute Genome Sequencing Platform"/>
            <consortium name="Broad Institute Microbial Sequencing Center"/>
            <person name="Fischbach M."/>
            <person name="Godfrey P."/>
            <person name="Ward D."/>
            <person name="Young S."/>
            <person name="Zeng Q."/>
            <person name="Koehrsen M."/>
            <person name="Alvarado L."/>
            <person name="Berlin A.M."/>
            <person name="Bochicchio J."/>
            <person name="Borenstein D."/>
            <person name="Chapman S.B."/>
            <person name="Chen Z."/>
            <person name="Engels R."/>
            <person name="Freedman E."/>
            <person name="Gellesch M."/>
            <person name="Goldberg J."/>
            <person name="Griggs A."/>
            <person name="Gujja S."/>
            <person name="Heilman E.R."/>
            <person name="Heiman D.I."/>
            <person name="Hepburn T.A."/>
            <person name="Howarth C."/>
            <person name="Jen D."/>
            <person name="Larson L."/>
            <person name="Lewis B."/>
            <person name="Mehta T."/>
            <person name="Park D."/>
            <person name="Pearson M."/>
            <person name="Richards J."/>
            <person name="Roberts A."/>
            <person name="Saif S."/>
            <person name="Shea T.D."/>
            <person name="Shenoy N."/>
            <person name="Sisk P."/>
            <person name="Stolte C."/>
            <person name="Sykes S.N."/>
            <person name="Thomson T."/>
            <person name="Walk T."/>
            <person name="White J."/>
            <person name="Yandava C."/>
            <person name="Straight P."/>
            <person name="Clardy J."/>
            <person name="Hung D."/>
            <person name="Kolter R."/>
            <person name="Mekalanos J."/>
            <person name="Walker S."/>
            <person name="Walsh C.T."/>
            <person name="Wieland-Brown L.C."/>
            <person name="Haas B."/>
            <person name="Nusbaum C."/>
            <person name="Birren B."/>
        </authorList>
    </citation>
    <scope>NUCLEOTIDE SEQUENCE [LARGE SCALE GENOMIC DNA]</scope>
    <source>
        <strain evidence="3 4">ATCC 53653</strain>
    </source>
</reference>
<evidence type="ECO:0000256" key="1">
    <source>
        <dbReference type="SAM" id="MobiDB-lite"/>
    </source>
</evidence>
<dbReference type="AlphaFoldDB" id="D9WKB0"/>